<reference evidence="1 2" key="1">
    <citation type="submission" date="2017-02" db="EMBL/GenBank/DDBJ databases">
        <title>Complete genome sequences of Mycobacterium kansasii strains isolated from rhesus macaques.</title>
        <authorList>
            <person name="Panda A."/>
            <person name="Nagaraj S."/>
            <person name="Zhao X."/>
            <person name="Tettelin H."/>
            <person name="Detolla L.J."/>
        </authorList>
    </citation>
    <scope>NUCLEOTIDE SEQUENCE [LARGE SCALE GENOMIC DNA]</scope>
    <source>
        <strain evidence="1 2">11-3813</strain>
    </source>
</reference>
<name>A0A1V3X8F3_MYCKA</name>
<comment type="caution">
    <text evidence="1">The sequence shown here is derived from an EMBL/GenBank/DDBJ whole genome shotgun (WGS) entry which is preliminary data.</text>
</comment>
<evidence type="ECO:0000313" key="2">
    <source>
        <dbReference type="Proteomes" id="UP000189229"/>
    </source>
</evidence>
<protein>
    <submittedName>
        <fullName evidence="1">Uncharacterized protein</fullName>
    </submittedName>
</protein>
<dbReference type="EMBL" id="MVBM01000003">
    <property type="protein sequence ID" value="OOK75514.1"/>
    <property type="molecule type" value="Genomic_DNA"/>
</dbReference>
<sequence>MARDAGHRPGADSMGSDAIGAWRECCRSGAPAAPQPGQG</sequence>
<accession>A0A1V3X8F3</accession>
<dbReference type="AlphaFoldDB" id="A0A1V3X8F3"/>
<evidence type="ECO:0000313" key="1">
    <source>
        <dbReference type="EMBL" id="OOK75514.1"/>
    </source>
</evidence>
<dbReference type="Proteomes" id="UP000189229">
    <property type="component" value="Unassembled WGS sequence"/>
</dbReference>
<gene>
    <name evidence="1" type="ORF">BZL30_4309</name>
</gene>
<organism evidence="1 2">
    <name type="scientific">Mycobacterium kansasii</name>
    <dbReference type="NCBI Taxonomy" id="1768"/>
    <lineage>
        <taxon>Bacteria</taxon>
        <taxon>Bacillati</taxon>
        <taxon>Actinomycetota</taxon>
        <taxon>Actinomycetes</taxon>
        <taxon>Mycobacteriales</taxon>
        <taxon>Mycobacteriaceae</taxon>
        <taxon>Mycobacterium</taxon>
    </lineage>
</organism>
<proteinExistence type="predicted"/>